<sequence length="144" mass="15831">MNNSTQAKNGFKSFILTLSISLAVFGLIYYLATYSTQSKVDIEDMTPAQAETSTELSANTNMGQVVRESVFEDLKDQEVNVPKREVLAGTDEVTESTVPETGSTEITISLLLSVIIAALGGYLLFIGPRKKALDNFERRVKKNF</sequence>
<keyword evidence="1" id="KW-1133">Transmembrane helix</keyword>
<keyword evidence="1" id="KW-0812">Transmembrane</keyword>
<evidence type="ECO:0000256" key="1">
    <source>
        <dbReference type="SAM" id="Phobius"/>
    </source>
</evidence>
<reference evidence="2 3" key="1">
    <citation type="journal article" date="2015" name="Nature">
        <title>rRNA introns, odd ribosomes, and small enigmatic genomes across a large radiation of phyla.</title>
        <authorList>
            <person name="Brown C.T."/>
            <person name="Hug L.A."/>
            <person name="Thomas B.C."/>
            <person name="Sharon I."/>
            <person name="Castelle C.J."/>
            <person name="Singh A."/>
            <person name="Wilkins M.J."/>
            <person name="Williams K.H."/>
            <person name="Banfield J.F."/>
        </authorList>
    </citation>
    <scope>NUCLEOTIDE SEQUENCE [LARGE SCALE GENOMIC DNA]</scope>
</reference>
<evidence type="ECO:0000313" key="2">
    <source>
        <dbReference type="EMBL" id="KKS19196.1"/>
    </source>
</evidence>
<protein>
    <recommendedName>
        <fullName evidence="4">Gram-positive cocci surface proteins LPxTG domain-containing protein</fullName>
    </recommendedName>
</protein>
<evidence type="ECO:0008006" key="4">
    <source>
        <dbReference type="Google" id="ProtNLM"/>
    </source>
</evidence>
<proteinExistence type="predicted"/>
<dbReference type="AlphaFoldDB" id="A0A0G0ZAU0"/>
<dbReference type="Proteomes" id="UP000034507">
    <property type="component" value="Unassembled WGS sequence"/>
</dbReference>
<accession>A0A0G0ZAU0</accession>
<feature type="transmembrane region" description="Helical" evidence="1">
    <location>
        <begin position="106"/>
        <end position="125"/>
    </location>
</feature>
<organism evidence="2 3">
    <name type="scientific">candidate division WWE3 bacterium GW2011_GWC1_41_7</name>
    <dbReference type="NCBI Taxonomy" id="1619119"/>
    <lineage>
        <taxon>Bacteria</taxon>
        <taxon>Katanobacteria</taxon>
    </lineage>
</organism>
<gene>
    <name evidence="2" type="ORF">UU77_C0055G0007</name>
</gene>
<keyword evidence="1" id="KW-0472">Membrane</keyword>
<name>A0A0G0ZAU0_UNCKA</name>
<comment type="caution">
    <text evidence="2">The sequence shown here is derived from an EMBL/GenBank/DDBJ whole genome shotgun (WGS) entry which is preliminary data.</text>
</comment>
<evidence type="ECO:0000313" key="3">
    <source>
        <dbReference type="Proteomes" id="UP000034507"/>
    </source>
</evidence>
<dbReference type="EMBL" id="LCBX01000055">
    <property type="protein sequence ID" value="KKS19196.1"/>
    <property type="molecule type" value="Genomic_DNA"/>
</dbReference>
<feature type="transmembrane region" description="Helical" evidence="1">
    <location>
        <begin position="12"/>
        <end position="32"/>
    </location>
</feature>